<evidence type="ECO:0000256" key="2">
    <source>
        <dbReference type="ARBA" id="ARBA00009671"/>
    </source>
</evidence>
<evidence type="ECO:0000256" key="4">
    <source>
        <dbReference type="ARBA" id="ARBA00022692"/>
    </source>
</evidence>
<feature type="region of interest" description="Disordered" evidence="9">
    <location>
        <begin position="878"/>
        <end position="906"/>
    </location>
</feature>
<evidence type="ECO:0000256" key="7">
    <source>
        <dbReference type="ARBA" id="ARBA00023180"/>
    </source>
</evidence>
<dbReference type="Pfam" id="PF04547">
    <property type="entry name" value="Anoctamin"/>
    <property type="match status" value="1"/>
</dbReference>
<dbReference type="PANTHER" id="PTHR12308:SF83">
    <property type="entry name" value="ANOCTAMIN"/>
    <property type="match status" value="1"/>
</dbReference>
<comment type="similarity">
    <text evidence="2 8">Belongs to the anoctamin family.</text>
</comment>
<reference evidence="12 13" key="1">
    <citation type="submission" date="2024-08" db="EMBL/GenBank/DDBJ databases">
        <authorList>
            <person name="Cucini C."/>
            <person name="Frati F."/>
        </authorList>
    </citation>
    <scope>NUCLEOTIDE SEQUENCE [LARGE SCALE GENOMIC DNA]</scope>
</reference>
<evidence type="ECO:0000313" key="12">
    <source>
        <dbReference type="EMBL" id="CAL8090502.1"/>
    </source>
</evidence>
<keyword evidence="4 8" id="KW-0812">Transmembrane</keyword>
<evidence type="ECO:0000256" key="5">
    <source>
        <dbReference type="ARBA" id="ARBA00022989"/>
    </source>
</evidence>
<comment type="subcellular location">
    <subcellularLocation>
        <location evidence="1">Cell membrane</location>
        <topology evidence="1">Multi-pass membrane protein</topology>
    </subcellularLocation>
    <subcellularLocation>
        <location evidence="8">Membrane</location>
        <topology evidence="8">Multi-pass membrane protein</topology>
    </subcellularLocation>
</comment>
<protein>
    <recommendedName>
        <fullName evidence="8">Anoctamin</fullName>
    </recommendedName>
</protein>
<dbReference type="PANTHER" id="PTHR12308">
    <property type="entry name" value="ANOCTAMIN"/>
    <property type="match status" value="1"/>
</dbReference>
<feature type="transmembrane region" description="Helical" evidence="8">
    <location>
        <begin position="288"/>
        <end position="308"/>
    </location>
</feature>
<keyword evidence="7" id="KW-0325">Glycoprotein</keyword>
<accession>A0ABP1Q5Z3</accession>
<dbReference type="EMBL" id="CAXLJM020000024">
    <property type="protein sequence ID" value="CAL8090502.1"/>
    <property type="molecule type" value="Genomic_DNA"/>
</dbReference>
<evidence type="ECO:0000313" key="13">
    <source>
        <dbReference type="Proteomes" id="UP001642540"/>
    </source>
</evidence>
<sequence length="906" mass="105331">MEENQGNETIPIPVLPQRVQTENETIPIPVLPQRIQTENTSPDFVLIWDKTSKVAMSPDGFQRRSIFELNLQEEGLLLDWENNDITPSLHVVKIWAPLEVLKRYSEILRLRLPIKQIPDCEEVKPRLSDRSDAFIALFNFCSRMRKCISVDPEVFPPKCRKLTEIYSRDKEYLFDVSESNMDEIFPISIRARVVQFILKRTAYKSKAELELDAFGFGYERLIQKQYYSAAYPLHDGQITTKDSTRNILYLHWARLSQCFKHQPLDEIKSYCGVNIALYFTWLGYYTTMLVYAAVLGLICFFYGLISIINDPLVMDVCSTAQEYKMCPLCDHTCSYWKLSEKCGYSKISHLFDNDFTVAFALLMSVWTAFFLEFWKRYVATIAHQWDLTNFDLKDYTPRPEYIAALKEMFPAGTGGTEGEDEKKRYDFDLRIPFWKRRLPFSMFSYSTVLFLVFLAVAVLVGVIVYRIWITLFLSELYSGPNTGEHDLAWLPLVVSISAAFLNLTFIMLFGRIYQRLAERLTEMEFPRTPQEFEASYSLKIYLLEFMNNYSSIFYVAFFKGAFTGAPNRYIRVFGKLRQEELAVIMIGKQAKSMIFEAFVPVARRFINRASQRLKVATTPTDDTLAPSRKASKSALPQWARDYDLLQWGTYSLTDEYLEMVLQFGFLTIFVSAFPLAPLFALINNIFELRVDATKMLTHYRRPVGIRVKDIGVWSDIINGIVKVSVISNACIIAMTSSFIPKFMYRYFLLDQTDPRYGTLKGYLNNSLTSFKTAHFENDTKPNPDVLLRTGDSNTDSCYFSTYRVNRGGSNYEFTETHWKIWLARVVFVLLYENIVAVMILILCWIIPDMPGKLRDQIQREQRLVNELIIKQELIRSQARNHENQQDQPTNIDNNNYNHKPSNFPNS</sequence>
<comment type="caution">
    <text evidence="12">The sequence shown here is derived from an EMBL/GenBank/DDBJ whole genome shotgun (WGS) entry which is preliminary data.</text>
</comment>
<keyword evidence="3" id="KW-1003">Cell membrane</keyword>
<keyword evidence="5 8" id="KW-1133">Transmembrane helix</keyword>
<comment type="caution">
    <text evidence="8">Lacks conserved residue(s) required for the propagation of feature annotation.</text>
</comment>
<feature type="domain" description="Anoctamin dimerisation" evidence="11">
    <location>
        <begin position="43"/>
        <end position="264"/>
    </location>
</feature>
<feature type="transmembrane region" description="Helical" evidence="8">
    <location>
        <begin position="663"/>
        <end position="686"/>
    </location>
</feature>
<keyword evidence="6 8" id="KW-0472">Membrane</keyword>
<proteinExistence type="inferred from homology"/>
<dbReference type="InterPro" id="IPR049452">
    <property type="entry name" value="Anoctamin_TM"/>
</dbReference>
<dbReference type="Proteomes" id="UP001642540">
    <property type="component" value="Unassembled WGS sequence"/>
</dbReference>
<feature type="transmembrane region" description="Helical" evidence="8">
    <location>
        <begin position="821"/>
        <end position="846"/>
    </location>
</feature>
<feature type="transmembrane region" description="Helical" evidence="8">
    <location>
        <begin position="488"/>
        <end position="509"/>
    </location>
</feature>
<keyword evidence="13" id="KW-1185">Reference proteome</keyword>
<organism evidence="12 13">
    <name type="scientific">Orchesella dallaii</name>
    <dbReference type="NCBI Taxonomy" id="48710"/>
    <lineage>
        <taxon>Eukaryota</taxon>
        <taxon>Metazoa</taxon>
        <taxon>Ecdysozoa</taxon>
        <taxon>Arthropoda</taxon>
        <taxon>Hexapoda</taxon>
        <taxon>Collembola</taxon>
        <taxon>Entomobryomorpha</taxon>
        <taxon>Entomobryoidea</taxon>
        <taxon>Orchesellidae</taxon>
        <taxon>Orchesellinae</taxon>
        <taxon>Orchesella</taxon>
    </lineage>
</organism>
<dbReference type="Pfam" id="PF16178">
    <property type="entry name" value="Anoct_dimer"/>
    <property type="match status" value="1"/>
</dbReference>
<evidence type="ECO:0000259" key="11">
    <source>
        <dbReference type="Pfam" id="PF16178"/>
    </source>
</evidence>
<dbReference type="InterPro" id="IPR032394">
    <property type="entry name" value="Anoct_dimer"/>
</dbReference>
<gene>
    <name evidence="12" type="ORF">ODALV1_LOCUS7663</name>
</gene>
<evidence type="ECO:0000256" key="1">
    <source>
        <dbReference type="ARBA" id="ARBA00004651"/>
    </source>
</evidence>
<feature type="transmembrane region" description="Helical" evidence="8">
    <location>
        <begin position="355"/>
        <end position="374"/>
    </location>
</feature>
<feature type="transmembrane region" description="Helical" evidence="8">
    <location>
        <begin position="443"/>
        <end position="468"/>
    </location>
</feature>
<feature type="domain" description="Anoctamin transmembrane" evidence="10">
    <location>
        <begin position="267"/>
        <end position="860"/>
    </location>
</feature>
<evidence type="ECO:0000256" key="6">
    <source>
        <dbReference type="ARBA" id="ARBA00023136"/>
    </source>
</evidence>
<evidence type="ECO:0000256" key="3">
    <source>
        <dbReference type="ARBA" id="ARBA00022475"/>
    </source>
</evidence>
<name>A0ABP1Q5Z3_9HEXA</name>
<evidence type="ECO:0000256" key="9">
    <source>
        <dbReference type="SAM" id="MobiDB-lite"/>
    </source>
</evidence>
<evidence type="ECO:0000259" key="10">
    <source>
        <dbReference type="Pfam" id="PF04547"/>
    </source>
</evidence>
<dbReference type="InterPro" id="IPR007632">
    <property type="entry name" value="Anoctamin"/>
</dbReference>
<feature type="compositionally biased region" description="Polar residues" evidence="9">
    <location>
        <begin position="885"/>
        <end position="906"/>
    </location>
</feature>
<evidence type="ECO:0000256" key="8">
    <source>
        <dbReference type="RuleBase" id="RU280814"/>
    </source>
</evidence>